<evidence type="ECO:0000313" key="2">
    <source>
        <dbReference type="Proteomes" id="UP000886520"/>
    </source>
</evidence>
<gene>
    <name evidence="1" type="ORF">GOP47_0008943</name>
</gene>
<protein>
    <submittedName>
        <fullName evidence="1">Uncharacterized protein</fullName>
    </submittedName>
</protein>
<name>A0A9D4V080_ADICA</name>
<sequence>MWMILWRILHPLTKWLLKKARVKEALGGRRVWYPLTQSLLARMVFSASYKRNVEKDEKKIPSNLPKEEQEHKLMVIRKVVTKTFVRKIHRMLCIINPSLGKPWFDVLRGLPMFDASRKITLDKLYQISIAACSHEKKISMLSLLGADDNLKISYGMLGGDHEFIIWCAKEVWMEQLLTEASRMLSQVVEKSIGGELLTLLEHPTLSEYFNDILFRYRDTLFEPLSKEMTVASPAIKQVDLPNAARRVVYREDKKSSGAFLLSDWERKHCPWWVDMKKGCCIEEENEAYVRNQKGECRFDSGSVGNMNEDTLRQVQEQQRTILEAEKLQLEKLHAKTGQPKVTGADTQGKESVDVDITHAEKRKKSYTTDMIYLPIQSFS</sequence>
<comment type="caution">
    <text evidence="1">The sequence shown here is derived from an EMBL/GenBank/DDBJ whole genome shotgun (WGS) entry which is preliminary data.</text>
</comment>
<proteinExistence type="predicted"/>
<dbReference type="EMBL" id="JABFUD020000008">
    <property type="protein sequence ID" value="KAI5076878.1"/>
    <property type="molecule type" value="Genomic_DNA"/>
</dbReference>
<evidence type="ECO:0000313" key="1">
    <source>
        <dbReference type="EMBL" id="KAI5076878.1"/>
    </source>
</evidence>
<accession>A0A9D4V080</accession>
<dbReference type="Proteomes" id="UP000886520">
    <property type="component" value="Chromosome 8"/>
</dbReference>
<dbReference type="AlphaFoldDB" id="A0A9D4V080"/>
<keyword evidence="2" id="KW-1185">Reference proteome</keyword>
<dbReference type="OrthoDB" id="1968094at2759"/>
<reference evidence="1" key="1">
    <citation type="submission" date="2021-01" db="EMBL/GenBank/DDBJ databases">
        <title>Adiantum capillus-veneris genome.</title>
        <authorList>
            <person name="Fang Y."/>
            <person name="Liao Q."/>
        </authorList>
    </citation>
    <scope>NUCLEOTIDE SEQUENCE</scope>
    <source>
        <strain evidence="1">H3</strain>
        <tissue evidence="1">Leaf</tissue>
    </source>
</reference>
<organism evidence="1 2">
    <name type="scientific">Adiantum capillus-veneris</name>
    <name type="common">Maidenhair fern</name>
    <dbReference type="NCBI Taxonomy" id="13818"/>
    <lineage>
        <taxon>Eukaryota</taxon>
        <taxon>Viridiplantae</taxon>
        <taxon>Streptophyta</taxon>
        <taxon>Embryophyta</taxon>
        <taxon>Tracheophyta</taxon>
        <taxon>Polypodiopsida</taxon>
        <taxon>Polypodiidae</taxon>
        <taxon>Polypodiales</taxon>
        <taxon>Pteridineae</taxon>
        <taxon>Pteridaceae</taxon>
        <taxon>Vittarioideae</taxon>
        <taxon>Adiantum</taxon>
    </lineage>
</organism>